<dbReference type="GO" id="GO:0051301">
    <property type="term" value="P:cell division"/>
    <property type="evidence" value="ECO:0007669"/>
    <property type="project" value="InterPro"/>
</dbReference>
<evidence type="ECO:0000256" key="9">
    <source>
        <dbReference type="ARBA" id="ARBA00032370"/>
    </source>
</evidence>
<feature type="transmembrane region" description="Helical" evidence="17">
    <location>
        <begin position="309"/>
        <end position="330"/>
    </location>
</feature>
<dbReference type="InterPro" id="IPR018365">
    <property type="entry name" value="Cell_cycle_FtsW-rel_CS"/>
</dbReference>
<evidence type="ECO:0000313" key="18">
    <source>
        <dbReference type="EMBL" id="AIM62735.1"/>
    </source>
</evidence>
<feature type="transmembrane region" description="Helical" evidence="17">
    <location>
        <begin position="96"/>
        <end position="118"/>
    </location>
</feature>
<evidence type="ECO:0000256" key="17">
    <source>
        <dbReference type="SAM" id="Phobius"/>
    </source>
</evidence>
<dbReference type="GO" id="GO:0008360">
    <property type="term" value="P:regulation of cell shape"/>
    <property type="evidence" value="ECO:0007669"/>
    <property type="project" value="UniProtKB-KW"/>
</dbReference>
<comment type="subcellular location">
    <subcellularLocation>
        <location evidence="1">Membrane</location>
        <topology evidence="1">Multi-pass membrane protein</topology>
    </subcellularLocation>
</comment>
<dbReference type="GO" id="GO:0032153">
    <property type="term" value="C:cell division site"/>
    <property type="evidence" value="ECO:0007669"/>
    <property type="project" value="TreeGrafter"/>
</dbReference>
<evidence type="ECO:0000256" key="7">
    <source>
        <dbReference type="ARBA" id="ARBA00022989"/>
    </source>
</evidence>
<evidence type="ECO:0000313" key="19">
    <source>
        <dbReference type="Proteomes" id="UP000029079"/>
    </source>
</evidence>
<reference evidence="18 19" key="1">
    <citation type="journal article" date="2014" name="Genome Announc.">
        <title>Complete Genome Sequences of Fish Pathogenic Weissella ceti Strains WS74 and WS105.</title>
        <authorList>
            <person name="Figueiredo H.C."/>
            <person name="Leal C.A."/>
            <person name="Dorella F.A."/>
            <person name="Carvalho A.F."/>
            <person name="Soares S.C."/>
            <person name="Pereira F.L."/>
            <person name="Azevedo V.A."/>
        </authorList>
    </citation>
    <scope>NUCLEOTIDE SEQUENCE [LARGE SCALE GENOMIC DNA]</scope>
    <source>
        <strain evidence="18 19">WS74</strain>
    </source>
</reference>
<evidence type="ECO:0000256" key="14">
    <source>
        <dbReference type="ARBA" id="ARBA00044770"/>
    </source>
</evidence>
<dbReference type="PANTHER" id="PTHR30474">
    <property type="entry name" value="CELL CYCLE PROTEIN"/>
    <property type="match status" value="1"/>
</dbReference>
<evidence type="ECO:0000256" key="3">
    <source>
        <dbReference type="ARBA" id="ARBA00022679"/>
    </source>
</evidence>
<dbReference type="EC" id="2.4.99.28" evidence="14"/>
<evidence type="ECO:0000256" key="12">
    <source>
        <dbReference type="ARBA" id="ARBA00041185"/>
    </source>
</evidence>
<dbReference type="GO" id="GO:0009252">
    <property type="term" value="P:peptidoglycan biosynthetic process"/>
    <property type="evidence" value="ECO:0007669"/>
    <property type="project" value="UniProtKB-KW"/>
</dbReference>
<reference evidence="19" key="2">
    <citation type="submission" date="2014-08" db="EMBL/GenBank/DDBJ databases">
        <title>Complete genome of Weissella ceti strain WS74 isolated from diseased rainbow trout in Brazil.</title>
        <authorList>
            <person name="Figueiredo H.C.P."/>
            <person name="Leal C.A.G."/>
            <person name="Pereira F.L."/>
            <person name="Soares S.C."/>
            <person name="Dorella F.A."/>
            <person name="Carvalho A.F."/>
            <person name="Azevedo V.A.C."/>
        </authorList>
    </citation>
    <scope>NUCLEOTIDE SEQUENCE [LARGE SCALE GENOMIC DNA]</scope>
    <source>
        <strain evidence="19">WS74</strain>
    </source>
</reference>
<feature type="transmembrane region" description="Helical" evidence="17">
    <location>
        <begin position="342"/>
        <end position="369"/>
    </location>
</feature>
<feature type="transmembrane region" description="Helical" evidence="17">
    <location>
        <begin position="218"/>
        <end position="236"/>
    </location>
</feature>
<dbReference type="GO" id="GO:0008955">
    <property type="term" value="F:peptidoglycan glycosyltransferase activity"/>
    <property type="evidence" value="ECO:0007669"/>
    <property type="project" value="UniProtKB-EC"/>
</dbReference>
<comment type="function">
    <text evidence="16">Peptidoglycan polymerase that is essential for cell division.</text>
</comment>
<name>A0A075U5N0_9LACO</name>
<evidence type="ECO:0000256" key="13">
    <source>
        <dbReference type="ARBA" id="ARBA00041418"/>
    </source>
</evidence>
<evidence type="ECO:0000256" key="6">
    <source>
        <dbReference type="ARBA" id="ARBA00022984"/>
    </source>
</evidence>
<feature type="transmembrane region" description="Helical" evidence="17">
    <location>
        <begin position="375"/>
        <end position="397"/>
    </location>
</feature>
<dbReference type="EMBL" id="CP009223">
    <property type="protein sequence ID" value="AIM62735.1"/>
    <property type="molecule type" value="Genomic_DNA"/>
</dbReference>
<dbReference type="Proteomes" id="UP000029079">
    <property type="component" value="Chromosome"/>
</dbReference>
<evidence type="ECO:0000256" key="1">
    <source>
        <dbReference type="ARBA" id="ARBA00004141"/>
    </source>
</evidence>
<evidence type="ECO:0000256" key="10">
    <source>
        <dbReference type="ARBA" id="ARBA00033270"/>
    </source>
</evidence>
<dbReference type="STRING" id="759620.WS105_0481"/>
<dbReference type="GO" id="GO:0005886">
    <property type="term" value="C:plasma membrane"/>
    <property type="evidence" value="ECO:0007669"/>
    <property type="project" value="TreeGrafter"/>
</dbReference>
<keyword evidence="3" id="KW-0808">Transferase</keyword>
<sequence length="409" mass="45813">MVKKKRQKKTKRPINFGHMFKKLQQRFKFFDGWLFLGIVIVMIFGCAMVYTASTNMATGSAASFFVKQAIFGILAVVTLLFIYLLPISWESNFYRICVNGVTILLVGILLFTLLFGPVTSGAKGWLYFAGFGFQPVEYFKTALILWCAWRFSKTLRNYKPEQGDLIWRLWRIQNLLFPGLGIVLTMMMPDMGGVVILGLILLAMSFTAGVSIFYLITVVVLIIAVLVFIPYVVPFFEKIGFMTYQLDRFEAYIDPWSVGDGAGHQLINSYYALSNGGFFGRGLGNSIQKLGLLPEPNTDFILAIIGEELGAVTVIALLLFMGAIVLRFMWYAINTHNMQYRLILFGISAYLIIQIFINLGGVTGLLPITGVTFPLISYGGSSLLSWGITFGLAFNIIGKLRQEAYQRGE</sequence>
<evidence type="ECO:0000256" key="2">
    <source>
        <dbReference type="ARBA" id="ARBA00022676"/>
    </source>
</evidence>
<dbReference type="AlphaFoldDB" id="A0A075U5N0"/>
<feature type="transmembrane region" description="Helical" evidence="17">
    <location>
        <begin position="64"/>
        <end position="84"/>
    </location>
</feature>
<evidence type="ECO:0000256" key="4">
    <source>
        <dbReference type="ARBA" id="ARBA00022692"/>
    </source>
</evidence>
<dbReference type="PROSITE" id="PS00428">
    <property type="entry name" value="FTSW_RODA_SPOVE"/>
    <property type="match status" value="1"/>
</dbReference>
<gene>
    <name evidence="18" type="ORF">WS74_0483</name>
</gene>
<dbReference type="KEGG" id="wce:WS08_0483"/>
<dbReference type="PANTHER" id="PTHR30474:SF2">
    <property type="entry name" value="PEPTIDOGLYCAN GLYCOSYLTRANSFERASE FTSW-RELATED"/>
    <property type="match status" value="1"/>
</dbReference>
<evidence type="ECO:0000256" key="15">
    <source>
        <dbReference type="ARBA" id="ARBA00049902"/>
    </source>
</evidence>
<keyword evidence="2" id="KW-0328">Glycosyltransferase</keyword>
<keyword evidence="7 17" id="KW-1133">Transmembrane helix</keyword>
<dbReference type="GO" id="GO:0015648">
    <property type="term" value="F:lipid-linked peptidoglycan transporter activity"/>
    <property type="evidence" value="ECO:0007669"/>
    <property type="project" value="TreeGrafter"/>
</dbReference>
<feature type="transmembrane region" description="Helical" evidence="17">
    <location>
        <begin position="29"/>
        <end position="52"/>
    </location>
</feature>
<keyword evidence="8 17" id="KW-0472">Membrane</keyword>
<protein>
    <recommendedName>
        <fullName evidence="12">Probable peptidoglycan glycosyltransferase FtsW</fullName>
        <ecNumber evidence="14">2.4.99.28</ecNumber>
    </recommendedName>
    <alternativeName>
        <fullName evidence="13">Cell division protein FtsW</fullName>
    </alternativeName>
    <alternativeName>
        <fullName evidence="10">Cell wall polymerase</fullName>
    </alternativeName>
    <alternativeName>
        <fullName evidence="9">Peptidoglycan polymerase</fullName>
    </alternativeName>
</protein>
<comment type="similarity">
    <text evidence="11">Belongs to the SEDS family. FtsW subfamily.</text>
</comment>
<keyword evidence="6" id="KW-0573">Peptidoglycan synthesis</keyword>
<keyword evidence="5" id="KW-0133">Cell shape</keyword>
<evidence type="ECO:0000256" key="5">
    <source>
        <dbReference type="ARBA" id="ARBA00022960"/>
    </source>
</evidence>
<dbReference type="KEGG" id="wct:WS74_0483"/>
<keyword evidence="4 17" id="KW-0812">Transmembrane</keyword>
<dbReference type="Pfam" id="PF01098">
    <property type="entry name" value="FTSW_RODA_SPOVE"/>
    <property type="match status" value="1"/>
</dbReference>
<dbReference type="InterPro" id="IPR001182">
    <property type="entry name" value="FtsW/RodA"/>
</dbReference>
<evidence type="ECO:0000256" key="16">
    <source>
        <dbReference type="ARBA" id="ARBA00049966"/>
    </source>
</evidence>
<proteinExistence type="inferred from homology"/>
<comment type="catalytic activity">
    <reaction evidence="15">
        <text>[GlcNAc-(1-&gt;4)-Mur2Ac(oyl-L-Ala-gamma-D-Glu-L-Lys-D-Ala-D-Ala)](n)-di-trans,octa-cis-undecaprenyl diphosphate + beta-D-GlcNAc-(1-&gt;4)-Mur2Ac(oyl-L-Ala-gamma-D-Glu-L-Lys-D-Ala-D-Ala)-di-trans,octa-cis-undecaprenyl diphosphate = [GlcNAc-(1-&gt;4)-Mur2Ac(oyl-L-Ala-gamma-D-Glu-L-Lys-D-Ala-D-Ala)](n+1)-di-trans,octa-cis-undecaprenyl diphosphate + di-trans,octa-cis-undecaprenyl diphosphate + H(+)</text>
        <dbReference type="Rhea" id="RHEA:23708"/>
        <dbReference type="Rhea" id="RHEA-COMP:9602"/>
        <dbReference type="Rhea" id="RHEA-COMP:9603"/>
        <dbReference type="ChEBI" id="CHEBI:15378"/>
        <dbReference type="ChEBI" id="CHEBI:58405"/>
        <dbReference type="ChEBI" id="CHEBI:60033"/>
        <dbReference type="ChEBI" id="CHEBI:78435"/>
        <dbReference type="EC" id="2.4.99.28"/>
    </reaction>
</comment>
<evidence type="ECO:0000256" key="11">
    <source>
        <dbReference type="ARBA" id="ARBA00038053"/>
    </source>
</evidence>
<keyword evidence="19" id="KW-1185">Reference proteome</keyword>
<evidence type="ECO:0000256" key="8">
    <source>
        <dbReference type="ARBA" id="ARBA00023136"/>
    </source>
</evidence>
<accession>A0A075U5N0</accession>
<dbReference type="OrthoDB" id="9812661at2"/>
<organism evidence="18 19">
    <name type="scientific">Weissella ceti</name>
    <dbReference type="NCBI Taxonomy" id="759620"/>
    <lineage>
        <taxon>Bacteria</taxon>
        <taxon>Bacillati</taxon>
        <taxon>Bacillota</taxon>
        <taxon>Bacilli</taxon>
        <taxon>Lactobacillales</taxon>
        <taxon>Lactobacillaceae</taxon>
        <taxon>Weissella</taxon>
    </lineage>
</organism>